<evidence type="ECO:0008006" key="3">
    <source>
        <dbReference type="Google" id="ProtNLM"/>
    </source>
</evidence>
<comment type="caution">
    <text evidence="1">The sequence shown here is derived from an EMBL/GenBank/DDBJ whole genome shotgun (WGS) entry which is preliminary data.</text>
</comment>
<accession>A0ABD3EXX2</accession>
<organism evidence="1 2">
    <name type="scientific">Phytophthora oleae</name>
    <dbReference type="NCBI Taxonomy" id="2107226"/>
    <lineage>
        <taxon>Eukaryota</taxon>
        <taxon>Sar</taxon>
        <taxon>Stramenopiles</taxon>
        <taxon>Oomycota</taxon>
        <taxon>Peronosporomycetes</taxon>
        <taxon>Peronosporales</taxon>
        <taxon>Peronosporaceae</taxon>
        <taxon>Phytophthora</taxon>
    </lineage>
</organism>
<dbReference type="EMBL" id="JBIMZQ010000047">
    <property type="protein sequence ID" value="KAL3659398.1"/>
    <property type="molecule type" value="Genomic_DNA"/>
</dbReference>
<keyword evidence="2" id="KW-1185">Reference proteome</keyword>
<protein>
    <recommendedName>
        <fullName evidence="3">Dynein heavy chain AAA module D4 domain-containing protein</fullName>
    </recommendedName>
</protein>
<evidence type="ECO:0000313" key="1">
    <source>
        <dbReference type="EMBL" id="KAL3659398.1"/>
    </source>
</evidence>
<dbReference type="AlphaFoldDB" id="A0ABD3EXX2"/>
<evidence type="ECO:0000313" key="2">
    <source>
        <dbReference type="Proteomes" id="UP001632037"/>
    </source>
</evidence>
<proteinExistence type="predicted"/>
<sequence>MTSKDEIGSYTHILDADSLQFQLVGREEAMETAADCFKRIIKASRSSGSDRTNRPIPVCSGISGLGKTRMLEEGGRILKEMKLDPKHIASVIVSYVNGFDFQPVEQSMEIAASFSWRLLYRFFLDNNCALAFDEWFKSRLPRKWKPADIE</sequence>
<name>A0ABD3EXX2_9STRA</name>
<reference evidence="1 2" key="1">
    <citation type="submission" date="2024-09" db="EMBL/GenBank/DDBJ databases">
        <title>Genome sequencing and assembly of Phytophthora oleae, isolate VK10A, causative agent of rot of olive drupes.</title>
        <authorList>
            <person name="Conti Taguali S."/>
            <person name="Riolo M."/>
            <person name="La Spada F."/>
            <person name="Cacciola S.O."/>
            <person name="Dionisio G."/>
        </authorList>
    </citation>
    <scope>NUCLEOTIDE SEQUENCE [LARGE SCALE GENOMIC DNA]</scope>
    <source>
        <strain evidence="1 2">VK10A</strain>
    </source>
</reference>
<gene>
    <name evidence="1" type="ORF">V7S43_015669</name>
</gene>
<dbReference type="Proteomes" id="UP001632037">
    <property type="component" value="Unassembled WGS sequence"/>
</dbReference>